<dbReference type="EMBL" id="BJWG01000004">
    <property type="protein sequence ID" value="GEL94489.1"/>
    <property type="molecule type" value="Genomic_DNA"/>
</dbReference>
<evidence type="ECO:0000313" key="3">
    <source>
        <dbReference type="Proteomes" id="UP000321720"/>
    </source>
</evidence>
<keyword evidence="3" id="KW-1185">Reference proteome</keyword>
<dbReference type="PANTHER" id="PTHR43543:SF1">
    <property type="entry name" value="MALONIC SEMIALDEHYDE REDUCTASE RUTE-RELATED"/>
    <property type="match status" value="1"/>
</dbReference>
<dbReference type="InterPro" id="IPR029479">
    <property type="entry name" value="Nitroreductase"/>
</dbReference>
<organism evidence="2 3">
    <name type="scientific">Cellulomonas composti</name>
    <dbReference type="NCBI Taxonomy" id="266130"/>
    <lineage>
        <taxon>Bacteria</taxon>
        <taxon>Bacillati</taxon>
        <taxon>Actinomycetota</taxon>
        <taxon>Actinomycetes</taxon>
        <taxon>Micrococcales</taxon>
        <taxon>Cellulomonadaceae</taxon>
        <taxon>Cellulomonas</taxon>
    </lineage>
</organism>
<dbReference type="Pfam" id="PF00881">
    <property type="entry name" value="Nitroreductase"/>
    <property type="match status" value="1"/>
</dbReference>
<dbReference type="RefSeq" id="WP_146842186.1">
    <property type="nucleotide sequence ID" value="NZ_BJWG01000004.1"/>
</dbReference>
<dbReference type="GO" id="GO:0016491">
    <property type="term" value="F:oxidoreductase activity"/>
    <property type="evidence" value="ECO:0007669"/>
    <property type="project" value="InterPro"/>
</dbReference>
<dbReference type="PANTHER" id="PTHR43543">
    <property type="entry name" value="MALONIC SEMIALDEHYDE REDUCTASE RUTE-RELATED"/>
    <property type="match status" value="1"/>
</dbReference>
<comment type="caution">
    <text evidence="2">The sequence shown here is derived from an EMBL/GenBank/DDBJ whole genome shotgun (WGS) entry which is preliminary data.</text>
</comment>
<reference evidence="2 3" key="1">
    <citation type="submission" date="2019-07" db="EMBL/GenBank/DDBJ databases">
        <title>Whole genome shotgun sequence of Cellulomonas composti NBRC 100758.</title>
        <authorList>
            <person name="Hosoyama A."/>
            <person name="Uohara A."/>
            <person name="Ohji S."/>
            <person name="Ichikawa N."/>
        </authorList>
    </citation>
    <scope>NUCLEOTIDE SEQUENCE [LARGE SCALE GENOMIC DNA]</scope>
    <source>
        <strain evidence="2 3">NBRC 100758</strain>
    </source>
</reference>
<protein>
    <submittedName>
        <fullName evidence="2">Nitroreductase family protein</fullName>
    </submittedName>
</protein>
<dbReference type="SUPFAM" id="SSF55469">
    <property type="entry name" value="FMN-dependent nitroreductase-like"/>
    <property type="match status" value="1"/>
</dbReference>
<dbReference type="OrthoDB" id="9784375at2"/>
<dbReference type="NCBIfam" id="NF003768">
    <property type="entry name" value="PRK05365.1"/>
    <property type="match status" value="1"/>
</dbReference>
<dbReference type="Proteomes" id="UP000321720">
    <property type="component" value="Unassembled WGS sequence"/>
</dbReference>
<accession>A0A511J9Q7</accession>
<dbReference type="InterPro" id="IPR050461">
    <property type="entry name" value="Nitroreductase_HadB/RutE"/>
</dbReference>
<feature type="domain" description="Nitroreductase" evidence="1">
    <location>
        <begin position="29"/>
        <end position="188"/>
    </location>
</feature>
<gene>
    <name evidence="2" type="ORF">CCO02nite_11470</name>
</gene>
<dbReference type="AlphaFoldDB" id="A0A511J9Q7"/>
<name>A0A511J9Q7_9CELL</name>
<evidence type="ECO:0000313" key="2">
    <source>
        <dbReference type="EMBL" id="GEL94489.1"/>
    </source>
</evidence>
<sequence length="211" mass="22670">MTTESTVLAELDFPAYAIGDDVADLLFREARSVGAFTDEPVTDDEIAAVYDLVRWGPTAMNITPLRLLVVRTPQARARLAALAAEGNRDRVLAAPLTIVVAADPAFHRHLPVLAPHRAAMVDALEGQPETREQMARMNTHLQLGYLIVGLRAAGLDVGPMGGMDAAAIDAEFFAENGWKSVLLLTIGHRDGVGTPHPRAARLDYADVAQTV</sequence>
<dbReference type="Gene3D" id="3.40.109.10">
    <property type="entry name" value="NADH Oxidase"/>
    <property type="match status" value="1"/>
</dbReference>
<evidence type="ECO:0000259" key="1">
    <source>
        <dbReference type="Pfam" id="PF00881"/>
    </source>
</evidence>
<dbReference type="InterPro" id="IPR000415">
    <property type="entry name" value="Nitroreductase-like"/>
</dbReference>
<proteinExistence type="predicted"/>